<reference evidence="1" key="1">
    <citation type="journal article" date="2021" name="Front. Microbiol.">
        <title>Comprehensive Comparative Genomics and Phenotyping of Methylobacterium Species.</title>
        <authorList>
            <person name="Alessa O."/>
            <person name="Ogura Y."/>
            <person name="Fujitani Y."/>
            <person name="Takami H."/>
            <person name="Hayashi T."/>
            <person name="Sahin N."/>
            <person name="Tani A."/>
        </authorList>
    </citation>
    <scope>NUCLEOTIDE SEQUENCE</scope>
    <source>
        <strain evidence="1">KCTC 52305</strain>
    </source>
</reference>
<proteinExistence type="predicted"/>
<comment type="caution">
    <text evidence="1">The sequence shown here is derived from an EMBL/GenBank/DDBJ whole genome shotgun (WGS) entry which is preliminary data.</text>
</comment>
<organism evidence="1 2">
    <name type="scientific">Methylobacterium crusticola</name>
    <dbReference type="NCBI Taxonomy" id="1697972"/>
    <lineage>
        <taxon>Bacteria</taxon>
        <taxon>Pseudomonadati</taxon>
        <taxon>Pseudomonadota</taxon>
        <taxon>Alphaproteobacteria</taxon>
        <taxon>Hyphomicrobiales</taxon>
        <taxon>Methylobacteriaceae</taxon>
        <taxon>Methylobacterium</taxon>
    </lineage>
</organism>
<sequence length="87" mass="9657">MTPADEFGPWRPGLDSAERLARLRSLRAIARLLTGPRGARLVEALEQAEHDPDALPIAADELNRMPSLDRRQILGAFAGLYPRQKRG</sequence>
<dbReference type="RefSeq" id="WP_128561218.1">
    <property type="nucleotide sequence ID" value="NZ_BPQH01000021.1"/>
</dbReference>
<name>A0ABQ4R7A8_9HYPH</name>
<dbReference type="Proteomes" id="UP001055167">
    <property type="component" value="Unassembled WGS sequence"/>
</dbReference>
<dbReference type="EMBL" id="BPQH01000021">
    <property type="protein sequence ID" value="GJD52699.1"/>
    <property type="molecule type" value="Genomic_DNA"/>
</dbReference>
<protein>
    <submittedName>
        <fullName evidence="1">Uncharacterized protein</fullName>
    </submittedName>
</protein>
<evidence type="ECO:0000313" key="1">
    <source>
        <dbReference type="EMBL" id="GJD52699.1"/>
    </source>
</evidence>
<evidence type="ECO:0000313" key="2">
    <source>
        <dbReference type="Proteomes" id="UP001055167"/>
    </source>
</evidence>
<accession>A0ABQ4R7A8</accession>
<gene>
    <name evidence="1" type="ORF">OPKNFCMD_5465</name>
</gene>
<reference evidence="1" key="2">
    <citation type="submission" date="2021-08" db="EMBL/GenBank/DDBJ databases">
        <authorList>
            <person name="Tani A."/>
            <person name="Ola A."/>
            <person name="Ogura Y."/>
            <person name="Katsura K."/>
            <person name="Hayashi T."/>
        </authorList>
    </citation>
    <scope>NUCLEOTIDE SEQUENCE</scope>
    <source>
        <strain evidence="1">KCTC 52305</strain>
    </source>
</reference>
<keyword evidence="2" id="KW-1185">Reference proteome</keyword>